<evidence type="ECO:0000256" key="1">
    <source>
        <dbReference type="SAM" id="MobiDB-lite"/>
    </source>
</evidence>
<feature type="region of interest" description="Disordered" evidence="1">
    <location>
        <begin position="558"/>
        <end position="580"/>
    </location>
</feature>
<dbReference type="InterPro" id="IPR008906">
    <property type="entry name" value="HATC_C_dom"/>
</dbReference>
<reference evidence="4" key="1">
    <citation type="submission" date="2019-10" db="EMBL/GenBank/DDBJ databases">
        <authorList>
            <person name="Ribeiro J.M."/>
        </authorList>
    </citation>
    <scope>NUCLEOTIDE SEQUENCE</scope>
    <source>
        <tissue evidence="4">Salivary glands</tissue>
    </source>
</reference>
<dbReference type="AlphaFoldDB" id="A0A6M2DCX1"/>
<protein>
    <submittedName>
        <fullName evidence="4">Putative hat-4 nv</fullName>
    </submittedName>
</protein>
<dbReference type="PANTHER" id="PTHR45749:SF21">
    <property type="entry name" value="DUF4371 DOMAIN-CONTAINING PROTEIN"/>
    <property type="match status" value="1"/>
</dbReference>
<dbReference type="Pfam" id="PF14291">
    <property type="entry name" value="DUF4371"/>
    <property type="match status" value="1"/>
</dbReference>
<reference evidence="4" key="2">
    <citation type="submission" date="2020-06" db="EMBL/GenBank/DDBJ databases">
        <title>Infection of the Tick Ixodes ricinus with Tick-Borne Encephalitis Virus Alters the Sialome during Feeding to Benefit Viral Transmission.</title>
        <authorList>
            <person name="Hart C."/>
            <person name="Ribeiro J.M.C."/>
            <person name="Kazimirova M."/>
            <person name="Thangamani S."/>
        </authorList>
    </citation>
    <scope>NUCLEOTIDE SEQUENCE</scope>
    <source>
        <tissue evidence="4">Salivary glands</tissue>
    </source>
</reference>
<dbReference type="Pfam" id="PF05699">
    <property type="entry name" value="Dimer_Tnp_hAT"/>
    <property type="match status" value="1"/>
</dbReference>
<organism evidence="4">
    <name type="scientific">Ixodes ricinus</name>
    <name type="common">Common tick</name>
    <name type="synonym">Acarus ricinus</name>
    <dbReference type="NCBI Taxonomy" id="34613"/>
    <lineage>
        <taxon>Eukaryota</taxon>
        <taxon>Metazoa</taxon>
        <taxon>Ecdysozoa</taxon>
        <taxon>Arthropoda</taxon>
        <taxon>Chelicerata</taxon>
        <taxon>Arachnida</taxon>
        <taxon>Acari</taxon>
        <taxon>Parasitiformes</taxon>
        <taxon>Ixodida</taxon>
        <taxon>Ixodoidea</taxon>
        <taxon>Ixodidae</taxon>
        <taxon>Ixodinae</taxon>
        <taxon>Ixodes</taxon>
    </lineage>
</organism>
<dbReference type="SUPFAM" id="SSF53098">
    <property type="entry name" value="Ribonuclease H-like"/>
    <property type="match status" value="2"/>
</dbReference>
<evidence type="ECO:0000313" key="4">
    <source>
        <dbReference type="EMBL" id="NOV43694.1"/>
    </source>
</evidence>
<feature type="domain" description="DUF4371" evidence="3">
    <location>
        <begin position="125"/>
        <end position="350"/>
    </location>
</feature>
<dbReference type="GO" id="GO:0046983">
    <property type="term" value="F:protein dimerization activity"/>
    <property type="evidence" value="ECO:0007669"/>
    <property type="project" value="InterPro"/>
</dbReference>
<sequence length="772" mass="86991">MARKQTLLDLWSPTAKRTKPPPEEHIMHLEASESMPAQCQSASTSLGPVEERCSSPDAVCRIETKFHPGTSFRFPKNDSRSCQSSWFITYQWLHYDEKQDCVFCFDWARAFEMKGLKSLHGVEPAFLKTGFRNWRKGPHKFKMHERSEHHRDSIHHIIQREKGASIAALISKQSLQQQQENRAALRVIVSSLRFLARSGLSIRGHLSSNGDLVQLLEERREDVPALRTWLNKRDRWLSGDVQNEILKIMAHSVQRMLVDKITQSPFYAIMADSTTDTSGQEQFSVCVRYVSPDTLDVHEAFLGMYNPPDTKAATLFSTIKDVLIRLSLSFDNLRGHCFDGAASMSGKISGVQKLIKDEQPKSTYVHCCNHSLDLALQEAGRSSEVICTTLTIVKDVSNAILNSAKRKSIYTGIVSAPCLSECEMDMPVKQLLPLCPTRWSVRVNSMSRFLDNYSRVQITLAEILKEKTCIRDNRRAAFQGYLKRLQRFETMFYLIASIKVFGPCEELARALQSSSCSATVARKSADVLELTLRNLRSDDAFDEIFLLASAKSDRLNLKFPSETRKKRPPKRLESTSRPVSPASLDLKDALRKDFFELVDTLTAEIHRRFTQPGLEELVRLEGIVTDAAKRKPPSAAVLEEELGLHTSDFDVSRLAAQLIMLPSLGGSKCDTIQDVHALLKDQAPNVRLIFEEVFKLVLLVLTAPASSAPSERSFSALRRMKTCFRSTMSQERLTHLLLLHVHGALTATLSLDSVIQTFVARTAERKSTFGTA</sequence>
<evidence type="ECO:0000259" key="3">
    <source>
        <dbReference type="Pfam" id="PF14291"/>
    </source>
</evidence>
<dbReference type="InterPro" id="IPR025398">
    <property type="entry name" value="DUF4371"/>
</dbReference>
<evidence type="ECO:0000259" key="2">
    <source>
        <dbReference type="Pfam" id="PF05699"/>
    </source>
</evidence>
<proteinExistence type="predicted"/>
<accession>A0A6M2DCX1</accession>
<dbReference type="PANTHER" id="PTHR45749">
    <property type="match status" value="1"/>
</dbReference>
<dbReference type="EMBL" id="GHXN01000025">
    <property type="protein sequence ID" value="NOV43694.1"/>
    <property type="molecule type" value="Transcribed_RNA"/>
</dbReference>
<name>A0A6M2DCX1_IXORI</name>
<feature type="domain" description="HAT C-terminal dimerisation" evidence="2">
    <location>
        <begin position="690"/>
        <end position="742"/>
    </location>
</feature>
<dbReference type="InterPro" id="IPR012337">
    <property type="entry name" value="RNaseH-like_sf"/>
</dbReference>